<evidence type="ECO:0000256" key="9">
    <source>
        <dbReference type="ARBA" id="ARBA00023136"/>
    </source>
</evidence>
<organism evidence="13">
    <name type="scientific">Onymocoris hackeri</name>
    <dbReference type="NCBI Taxonomy" id="2813039"/>
    <lineage>
        <taxon>Eukaryota</taxon>
        <taxon>Metazoa</taxon>
        <taxon>Ecdysozoa</taxon>
        <taxon>Arthropoda</taxon>
        <taxon>Hexapoda</taxon>
        <taxon>Insecta</taxon>
        <taxon>Pterygota</taxon>
        <taxon>Neoptera</taxon>
        <taxon>Paraneoptera</taxon>
        <taxon>Hemiptera</taxon>
        <taxon>Heteroptera</taxon>
        <taxon>Panheteroptera</taxon>
        <taxon>Cimicomorpha</taxon>
        <taxon>Thaumastocoridae</taxon>
        <taxon>Onymocoris</taxon>
    </lineage>
</organism>
<feature type="transmembrane region" description="Helical" evidence="12">
    <location>
        <begin position="186"/>
        <end position="208"/>
    </location>
</feature>
<dbReference type="GO" id="GO:0005743">
    <property type="term" value="C:mitochondrial inner membrane"/>
    <property type="evidence" value="ECO:0007669"/>
    <property type="project" value="UniProtKB-SubCell"/>
</dbReference>
<dbReference type="EMBL" id="MW619690">
    <property type="protein sequence ID" value="UPL65859.1"/>
    <property type="molecule type" value="Genomic_DNA"/>
</dbReference>
<keyword evidence="9 12" id="KW-0472">Membrane</keyword>
<dbReference type="InterPro" id="IPR023011">
    <property type="entry name" value="ATP_synth_F0_asu_AS"/>
</dbReference>
<comment type="similarity">
    <text evidence="2">Belongs to the ATPase A chain family.</text>
</comment>
<evidence type="ECO:0000256" key="7">
    <source>
        <dbReference type="ARBA" id="ARBA00022989"/>
    </source>
</evidence>
<dbReference type="SUPFAM" id="SSF81336">
    <property type="entry name" value="F1F0 ATP synthase subunit A"/>
    <property type="match status" value="1"/>
</dbReference>
<dbReference type="PROSITE" id="PS00449">
    <property type="entry name" value="ATPASE_A"/>
    <property type="match status" value="1"/>
</dbReference>
<feature type="transmembrane region" description="Helical" evidence="12">
    <location>
        <begin position="69"/>
        <end position="91"/>
    </location>
</feature>
<dbReference type="GO" id="GO:0046933">
    <property type="term" value="F:proton-transporting ATP synthase activity, rotational mechanism"/>
    <property type="evidence" value="ECO:0007669"/>
    <property type="project" value="TreeGrafter"/>
</dbReference>
<dbReference type="InterPro" id="IPR000568">
    <property type="entry name" value="ATP_synth_F0_asu"/>
</dbReference>
<evidence type="ECO:0000313" key="13">
    <source>
        <dbReference type="EMBL" id="UPL65859.1"/>
    </source>
</evidence>
<feature type="transmembrane region" description="Helical" evidence="12">
    <location>
        <begin position="20"/>
        <end position="38"/>
    </location>
</feature>
<keyword evidence="3" id="KW-0813">Transport</keyword>
<dbReference type="GO" id="GO:0045259">
    <property type="term" value="C:proton-transporting ATP synthase complex"/>
    <property type="evidence" value="ECO:0007669"/>
    <property type="project" value="UniProtKB-KW"/>
</dbReference>
<keyword evidence="8" id="KW-0406">Ion transport</keyword>
<evidence type="ECO:0000256" key="8">
    <source>
        <dbReference type="ARBA" id="ARBA00023065"/>
    </source>
</evidence>
<dbReference type="PRINTS" id="PR00123">
    <property type="entry name" value="ATPASEA"/>
</dbReference>
<feature type="transmembrane region" description="Helical" evidence="12">
    <location>
        <begin position="97"/>
        <end position="116"/>
    </location>
</feature>
<evidence type="ECO:0000256" key="12">
    <source>
        <dbReference type="SAM" id="Phobius"/>
    </source>
</evidence>
<protein>
    <recommendedName>
        <fullName evidence="11">ATP synthase subunit a</fullName>
    </recommendedName>
</protein>
<name>A0A8T9ZZ41_9HEMI</name>
<keyword evidence="7 12" id="KW-1133">Transmembrane helix</keyword>
<dbReference type="Pfam" id="PF00119">
    <property type="entry name" value="ATP-synt_A"/>
    <property type="match status" value="1"/>
</dbReference>
<sequence length="221" mass="25267">MMTNLFSTFDPSTSVKLSLNWLSMFMYMIIMPATYWVTKSRITVIMDLIINSLYKEFKMIANNSKNMSIAPMSMFLIIMMTNMMGILPYIFTSTSHLSITMSMALPMWMSFMLFGWMNNFNKMFEHMIPEGTPAILMPFMVIIETVSNLIRPGSLSVRLMANMVAGHLLMSMLGSCANKYYMVLPVIMMLQITLMMFETAVAMVQAYVFSVLTTLYSSEVV</sequence>
<evidence type="ECO:0000256" key="11">
    <source>
        <dbReference type="RuleBase" id="RU004450"/>
    </source>
</evidence>
<evidence type="ECO:0000256" key="10">
    <source>
        <dbReference type="ARBA" id="ARBA00023310"/>
    </source>
</evidence>
<accession>A0A8T9ZZ41</accession>
<keyword evidence="13" id="KW-0496">Mitochondrion</keyword>
<evidence type="ECO:0000256" key="2">
    <source>
        <dbReference type="ARBA" id="ARBA00006810"/>
    </source>
</evidence>
<keyword evidence="5 12" id="KW-0812">Transmembrane</keyword>
<dbReference type="PANTHER" id="PTHR11410">
    <property type="entry name" value="ATP SYNTHASE SUBUNIT A"/>
    <property type="match status" value="1"/>
</dbReference>
<dbReference type="Gene3D" id="1.20.120.220">
    <property type="entry name" value="ATP synthase, F0 complex, subunit A"/>
    <property type="match status" value="1"/>
</dbReference>
<evidence type="ECO:0000256" key="6">
    <source>
        <dbReference type="ARBA" id="ARBA00022781"/>
    </source>
</evidence>
<evidence type="ECO:0000256" key="1">
    <source>
        <dbReference type="ARBA" id="ARBA00004141"/>
    </source>
</evidence>
<keyword evidence="10" id="KW-0066">ATP synthesis</keyword>
<proteinExistence type="inferred from homology"/>
<comment type="subcellular location">
    <subcellularLocation>
        <location evidence="1">Membrane</location>
        <topology evidence="1">Multi-pass membrane protein</topology>
    </subcellularLocation>
    <subcellularLocation>
        <location evidence="11">Mitochondrion inner membrane</location>
        <topology evidence="11">Multi-pass membrane protein</topology>
    </subcellularLocation>
</comment>
<dbReference type="InterPro" id="IPR035908">
    <property type="entry name" value="F0_ATP_A_sf"/>
</dbReference>
<reference evidence="13" key="1">
    <citation type="journal article" date="2022" name="Cladistics">
        <title>Diversification of the phytophagous lineages of true bugs (Insecta: Hemiptera: Heteroptera) shortly after that of the flowering plants.</title>
        <authorList>
            <person name="Ye F."/>
            <person name="Kment P."/>
            <person name="Redei D."/>
            <person name="Luo J.Y."/>
            <person name="Wang Y.H."/>
            <person name="Kuechler S.M."/>
            <person name="Zhang W.W."/>
            <person name="Chen P.P."/>
            <person name="Wu H.Y."/>
            <person name="Wu Y.Z."/>
            <person name="Sun X.Y."/>
            <person name="Ding L."/>
            <person name="Wang Y.R."/>
            <person name="Xie Q."/>
        </authorList>
    </citation>
    <scope>NUCLEOTIDE SEQUENCE</scope>
</reference>
<dbReference type="PANTHER" id="PTHR11410:SF0">
    <property type="entry name" value="ATP SYNTHASE SUBUNIT A"/>
    <property type="match status" value="1"/>
</dbReference>
<evidence type="ECO:0000256" key="4">
    <source>
        <dbReference type="ARBA" id="ARBA00022547"/>
    </source>
</evidence>
<dbReference type="NCBIfam" id="TIGR01131">
    <property type="entry name" value="ATP_synt_6_or_A"/>
    <property type="match status" value="1"/>
</dbReference>
<geneLocation type="mitochondrion" evidence="13"/>
<dbReference type="AlphaFoldDB" id="A0A8T9ZZ41"/>
<dbReference type="InterPro" id="IPR045083">
    <property type="entry name" value="ATP_synth_F0_asu_bact/mt"/>
</dbReference>
<keyword evidence="4" id="KW-0138">CF(0)</keyword>
<dbReference type="CDD" id="cd00310">
    <property type="entry name" value="ATP-synt_Fo_a_6"/>
    <property type="match status" value="1"/>
</dbReference>
<evidence type="ECO:0000256" key="3">
    <source>
        <dbReference type="ARBA" id="ARBA00022448"/>
    </source>
</evidence>
<keyword evidence="6" id="KW-0375">Hydrogen ion transport</keyword>
<evidence type="ECO:0000256" key="5">
    <source>
        <dbReference type="ARBA" id="ARBA00022692"/>
    </source>
</evidence>